<sequence>GKVILISDSKGQAEANDGVWFSIEMPPVPDALAPILYAIPAQLLAYHTAVAKGTDVDQPRNLAKSVTVE</sequence>
<dbReference type="GO" id="GO:0004360">
    <property type="term" value="F:glutamine-fructose-6-phosphate transaminase (isomerizing) activity"/>
    <property type="evidence" value="ECO:0007669"/>
    <property type="project" value="TreeGrafter"/>
</dbReference>
<feature type="non-terminal residue" evidence="2">
    <location>
        <position position="1"/>
    </location>
</feature>
<dbReference type="EMBL" id="LAZR01020161">
    <property type="protein sequence ID" value="KKL89890.1"/>
    <property type="molecule type" value="Genomic_DNA"/>
</dbReference>
<dbReference type="InterPro" id="IPR001347">
    <property type="entry name" value="SIS_dom"/>
</dbReference>
<dbReference type="GO" id="GO:0005829">
    <property type="term" value="C:cytosol"/>
    <property type="evidence" value="ECO:0007669"/>
    <property type="project" value="TreeGrafter"/>
</dbReference>
<dbReference type="AlphaFoldDB" id="A0A0F9I7U5"/>
<gene>
    <name evidence="2" type="ORF">LCGC14_1910140</name>
</gene>
<protein>
    <recommendedName>
        <fullName evidence="1">SIS domain-containing protein</fullName>
    </recommendedName>
</protein>
<reference evidence="2" key="1">
    <citation type="journal article" date="2015" name="Nature">
        <title>Complex archaea that bridge the gap between prokaryotes and eukaryotes.</title>
        <authorList>
            <person name="Spang A."/>
            <person name="Saw J.H."/>
            <person name="Jorgensen S.L."/>
            <person name="Zaremba-Niedzwiedzka K."/>
            <person name="Martijn J."/>
            <person name="Lind A.E."/>
            <person name="van Eijk R."/>
            <person name="Schleper C."/>
            <person name="Guy L."/>
            <person name="Ettema T.J."/>
        </authorList>
    </citation>
    <scope>NUCLEOTIDE SEQUENCE</scope>
</reference>
<dbReference type="PROSITE" id="PS51464">
    <property type="entry name" value="SIS"/>
    <property type="match status" value="1"/>
</dbReference>
<name>A0A0F9I7U5_9ZZZZ</name>
<dbReference type="Gene3D" id="3.40.50.10490">
    <property type="entry name" value="Glucose-6-phosphate isomerase like protein, domain 1"/>
    <property type="match status" value="1"/>
</dbReference>
<feature type="domain" description="SIS" evidence="1">
    <location>
        <begin position="1"/>
        <end position="59"/>
    </location>
</feature>
<dbReference type="SUPFAM" id="SSF53697">
    <property type="entry name" value="SIS domain"/>
    <property type="match status" value="1"/>
</dbReference>
<evidence type="ECO:0000313" key="2">
    <source>
        <dbReference type="EMBL" id="KKL89890.1"/>
    </source>
</evidence>
<dbReference type="GO" id="GO:0006002">
    <property type="term" value="P:fructose 6-phosphate metabolic process"/>
    <property type="evidence" value="ECO:0007669"/>
    <property type="project" value="TreeGrafter"/>
</dbReference>
<comment type="caution">
    <text evidence="2">The sequence shown here is derived from an EMBL/GenBank/DDBJ whole genome shotgun (WGS) entry which is preliminary data.</text>
</comment>
<evidence type="ECO:0000259" key="1">
    <source>
        <dbReference type="PROSITE" id="PS51464"/>
    </source>
</evidence>
<organism evidence="2">
    <name type="scientific">marine sediment metagenome</name>
    <dbReference type="NCBI Taxonomy" id="412755"/>
    <lineage>
        <taxon>unclassified sequences</taxon>
        <taxon>metagenomes</taxon>
        <taxon>ecological metagenomes</taxon>
    </lineage>
</organism>
<dbReference type="InterPro" id="IPR046348">
    <property type="entry name" value="SIS_dom_sf"/>
</dbReference>
<dbReference type="GO" id="GO:0097367">
    <property type="term" value="F:carbohydrate derivative binding"/>
    <property type="evidence" value="ECO:0007669"/>
    <property type="project" value="InterPro"/>
</dbReference>
<accession>A0A0F9I7U5</accession>
<dbReference type="GO" id="GO:0006047">
    <property type="term" value="P:UDP-N-acetylglucosamine metabolic process"/>
    <property type="evidence" value="ECO:0007669"/>
    <property type="project" value="TreeGrafter"/>
</dbReference>
<dbReference type="PANTHER" id="PTHR10937">
    <property type="entry name" value="GLUCOSAMINE--FRUCTOSE-6-PHOSPHATE AMINOTRANSFERASE, ISOMERIZING"/>
    <property type="match status" value="1"/>
</dbReference>
<proteinExistence type="predicted"/>
<dbReference type="PANTHER" id="PTHR10937:SF0">
    <property type="entry name" value="GLUTAMINE--FRUCTOSE-6-PHOSPHATE TRANSAMINASE (ISOMERIZING)"/>
    <property type="match status" value="1"/>
</dbReference>
<dbReference type="GO" id="GO:0006487">
    <property type="term" value="P:protein N-linked glycosylation"/>
    <property type="evidence" value="ECO:0007669"/>
    <property type="project" value="TreeGrafter"/>
</dbReference>